<dbReference type="NCBIfam" id="TIGR00711">
    <property type="entry name" value="efflux_EmrB"/>
    <property type="match status" value="1"/>
</dbReference>
<dbReference type="CDD" id="cd17503">
    <property type="entry name" value="MFS_LmrB_MDR_like"/>
    <property type="match status" value="1"/>
</dbReference>
<keyword evidence="5 7" id="KW-1133">Transmembrane helix</keyword>
<dbReference type="PANTHER" id="PTHR23501:SF174">
    <property type="entry name" value="MULTIDRUG EXPORT PROTEIN EMRB-RELATED"/>
    <property type="match status" value="1"/>
</dbReference>
<feature type="transmembrane region" description="Helical" evidence="7">
    <location>
        <begin position="212"/>
        <end position="231"/>
    </location>
</feature>
<dbReference type="Gene3D" id="1.20.1720.10">
    <property type="entry name" value="Multidrug resistance protein D"/>
    <property type="match status" value="1"/>
</dbReference>
<dbReference type="InterPro" id="IPR004638">
    <property type="entry name" value="EmrB-like"/>
</dbReference>
<protein>
    <submittedName>
        <fullName evidence="9">DHA2 family efflux MFS transporter permease subunit</fullName>
    </submittedName>
</protein>
<accession>A0AAU7J996</accession>
<evidence type="ECO:0000256" key="1">
    <source>
        <dbReference type="ARBA" id="ARBA00004651"/>
    </source>
</evidence>
<keyword evidence="6 7" id="KW-0472">Membrane</keyword>
<feature type="transmembrane region" description="Helical" evidence="7">
    <location>
        <begin position="318"/>
        <end position="339"/>
    </location>
</feature>
<evidence type="ECO:0000256" key="7">
    <source>
        <dbReference type="SAM" id="Phobius"/>
    </source>
</evidence>
<keyword evidence="2" id="KW-0813">Transport</keyword>
<dbReference type="SUPFAM" id="SSF103473">
    <property type="entry name" value="MFS general substrate transporter"/>
    <property type="match status" value="1"/>
</dbReference>
<feature type="transmembrane region" description="Helical" evidence="7">
    <location>
        <begin position="93"/>
        <end position="112"/>
    </location>
</feature>
<feature type="domain" description="Major facilitator superfamily (MFS) profile" evidence="8">
    <location>
        <begin position="27"/>
        <end position="514"/>
    </location>
</feature>
<sequence length="524" mass="56036">MSAAASALPSPAAAPAKTGAGARRMLLTACVMMATIMQALDTTIANVALPYMQGGLGTTQDQVNWVLTSYIVAAAIMTSPLGWMSARFGRKRLFIVCTAGFTVASMLCGAAQSIEQMVLFRLLQGVFGAALVPLSQSVMLDAYPAEQRGSAMAIWGMGVMLGPIMGPTLGGWLTETYSWRWVFFVNLPVGVVTVLGLSAIMEEIPAKKGLSFDWFGFIALSVGIGALQLMLDRGEQVGWFDSGEIVAEAVIAGAGFYFFLSHAFTAPRSFIPIHIFRDRNFAVGVIFMFIVGIILLATMALVTPFIQNVMGYPVLTSGLLLGTRGIGTLVAMMVVGRLLSFVDPRVLIFIGLSASTWALWAMIGFSPNTSAMHINMVNIVQGFGLGFVFVPLNTVAFATLPGELRTDATALWTLIRNIGSSIGISVVIAQLTSKTTQFHSQLVEHLTPFNDALKMPDVKAVMDWTTVSGRALLDQLVTQQAAIMAYGNDFKLMMFISLAAFPLLLAIKGAKRPAGGATETHVMD</sequence>
<comment type="subcellular location">
    <subcellularLocation>
        <location evidence="1">Cell membrane</location>
        <topology evidence="1">Multi-pass membrane protein</topology>
    </subcellularLocation>
</comment>
<dbReference type="PRINTS" id="PR01036">
    <property type="entry name" value="TCRTETB"/>
</dbReference>
<feature type="transmembrane region" description="Helical" evidence="7">
    <location>
        <begin position="65"/>
        <end position="86"/>
    </location>
</feature>
<dbReference type="GO" id="GO:0005886">
    <property type="term" value="C:plasma membrane"/>
    <property type="evidence" value="ECO:0007669"/>
    <property type="project" value="UniProtKB-SubCell"/>
</dbReference>
<feature type="transmembrane region" description="Helical" evidence="7">
    <location>
        <begin position="25"/>
        <end position="45"/>
    </location>
</feature>
<keyword evidence="4 7" id="KW-0812">Transmembrane</keyword>
<dbReference type="AlphaFoldDB" id="A0AAU7J996"/>
<organism evidence="9">
    <name type="scientific">Alsobacter sp. KACC 23698</name>
    <dbReference type="NCBI Taxonomy" id="3149229"/>
    <lineage>
        <taxon>Bacteria</taxon>
        <taxon>Pseudomonadati</taxon>
        <taxon>Pseudomonadota</taxon>
        <taxon>Alphaproteobacteria</taxon>
        <taxon>Hyphomicrobiales</taxon>
        <taxon>Alsobacteraceae</taxon>
        <taxon>Alsobacter</taxon>
    </lineage>
</organism>
<dbReference type="PROSITE" id="PS50850">
    <property type="entry name" value="MFS"/>
    <property type="match status" value="1"/>
</dbReference>
<evidence type="ECO:0000256" key="6">
    <source>
        <dbReference type="ARBA" id="ARBA00023136"/>
    </source>
</evidence>
<dbReference type="InterPro" id="IPR036259">
    <property type="entry name" value="MFS_trans_sf"/>
</dbReference>
<feature type="transmembrane region" description="Helical" evidence="7">
    <location>
        <begin position="379"/>
        <end position="398"/>
    </location>
</feature>
<dbReference type="PANTHER" id="PTHR23501">
    <property type="entry name" value="MAJOR FACILITATOR SUPERFAMILY"/>
    <property type="match status" value="1"/>
</dbReference>
<feature type="transmembrane region" description="Helical" evidence="7">
    <location>
        <begin position="346"/>
        <end position="367"/>
    </location>
</feature>
<feature type="transmembrane region" description="Helical" evidence="7">
    <location>
        <begin position="179"/>
        <end position="200"/>
    </location>
</feature>
<dbReference type="InterPro" id="IPR011701">
    <property type="entry name" value="MFS"/>
</dbReference>
<feature type="transmembrane region" description="Helical" evidence="7">
    <location>
        <begin position="118"/>
        <end position="140"/>
    </location>
</feature>
<feature type="transmembrane region" description="Helical" evidence="7">
    <location>
        <begin position="152"/>
        <end position="173"/>
    </location>
</feature>
<evidence type="ECO:0000259" key="8">
    <source>
        <dbReference type="PROSITE" id="PS50850"/>
    </source>
</evidence>
<dbReference type="InterPro" id="IPR020846">
    <property type="entry name" value="MFS_dom"/>
</dbReference>
<feature type="transmembrane region" description="Helical" evidence="7">
    <location>
        <begin position="490"/>
        <end position="507"/>
    </location>
</feature>
<feature type="transmembrane region" description="Helical" evidence="7">
    <location>
        <begin position="281"/>
        <end position="306"/>
    </location>
</feature>
<evidence type="ECO:0000256" key="3">
    <source>
        <dbReference type="ARBA" id="ARBA00022475"/>
    </source>
</evidence>
<evidence type="ECO:0000313" key="9">
    <source>
        <dbReference type="EMBL" id="XBO36725.1"/>
    </source>
</evidence>
<dbReference type="Pfam" id="PF07690">
    <property type="entry name" value="MFS_1"/>
    <property type="match status" value="1"/>
</dbReference>
<name>A0AAU7J996_9HYPH</name>
<evidence type="ECO:0000256" key="5">
    <source>
        <dbReference type="ARBA" id="ARBA00022989"/>
    </source>
</evidence>
<proteinExistence type="predicted"/>
<feature type="transmembrane region" description="Helical" evidence="7">
    <location>
        <begin position="237"/>
        <end position="260"/>
    </location>
</feature>
<dbReference type="EMBL" id="CP157484">
    <property type="protein sequence ID" value="XBO36725.1"/>
    <property type="molecule type" value="Genomic_DNA"/>
</dbReference>
<feature type="transmembrane region" description="Helical" evidence="7">
    <location>
        <begin position="410"/>
        <end position="431"/>
    </location>
</feature>
<dbReference type="GO" id="GO:0022857">
    <property type="term" value="F:transmembrane transporter activity"/>
    <property type="evidence" value="ECO:0007669"/>
    <property type="project" value="InterPro"/>
</dbReference>
<evidence type="ECO:0000256" key="4">
    <source>
        <dbReference type="ARBA" id="ARBA00022692"/>
    </source>
</evidence>
<reference evidence="9" key="1">
    <citation type="submission" date="2024-05" db="EMBL/GenBank/DDBJ databases">
        <authorList>
            <person name="Kim S."/>
            <person name="Heo J."/>
            <person name="Choi H."/>
            <person name="Choi Y."/>
            <person name="Kwon S.-W."/>
            <person name="Kim Y."/>
        </authorList>
    </citation>
    <scope>NUCLEOTIDE SEQUENCE</scope>
    <source>
        <strain evidence="9">KACC 23698</strain>
    </source>
</reference>
<evidence type="ECO:0000256" key="2">
    <source>
        <dbReference type="ARBA" id="ARBA00022448"/>
    </source>
</evidence>
<dbReference type="Gene3D" id="1.20.1250.20">
    <property type="entry name" value="MFS general substrate transporter like domains"/>
    <property type="match status" value="1"/>
</dbReference>
<gene>
    <name evidence="9" type="ORF">ABEG18_13290</name>
</gene>
<keyword evidence="3" id="KW-1003">Cell membrane</keyword>